<evidence type="ECO:0000256" key="3">
    <source>
        <dbReference type="ARBA" id="ARBA00022448"/>
    </source>
</evidence>
<evidence type="ECO:0000256" key="7">
    <source>
        <dbReference type="SAM" id="MobiDB-lite"/>
    </source>
</evidence>
<dbReference type="FunFam" id="1.20.1250.20:FF:000286">
    <property type="entry name" value="MFS efflux transporter"/>
    <property type="match status" value="1"/>
</dbReference>
<protein>
    <submittedName>
        <fullName evidence="10">MFS general substrate transporter</fullName>
    </submittedName>
</protein>
<reference evidence="10" key="1">
    <citation type="journal article" date="2021" name="New Phytol.">
        <title>Evolutionary innovations through gain and loss of genes in the ectomycorrhizal Boletales.</title>
        <authorList>
            <person name="Wu G."/>
            <person name="Miyauchi S."/>
            <person name="Morin E."/>
            <person name="Kuo A."/>
            <person name="Drula E."/>
            <person name="Varga T."/>
            <person name="Kohler A."/>
            <person name="Feng B."/>
            <person name="Cao Y."/>
            <person name="Lipzen A."/>
            <person name="Daum C."/>
            <person name="Hundley H."/>
            <person name="Pangilinan J."/>
            <person name="Johnson J."/>
            <person name="Barry K."/>
            <person name="LaButti K."/>
            <person name="Ng V."/>
            <person name="Ahrendt S."/>
            <person name="Min B."/>
            <person name="Choi I.G."/>
            <person name="Park H."/>
            <person name="Plett J.M."/>
            <person name="Magnuson J."/>
            <person name="Spatafora J.W."/>
            <person name="Nagy L.G."/>
            <person name="Henrissat B."/>
            <person name="Grigoriev I.V."/>
            <person name="Yang Z.L."/>
            <person name="Xu J."/>
            <person name="Martin F.M."/>
        </authorList>
    </citation>
    <scope>NUCLEOTIDE SEQUENCE</scope>
    <source>
        <strain evidence="10">KKN 215</strain>
    </source>
</reference>
<feature type="transmembrane region" description="Helical" evidence="8">
    <location>
        <begin position="432"/>
        <end position="451"/>
    </location>
</feature>
<dbReference type="GO" id="GO:0022857">
    <property type="term" value="F:transmembrane transporter activity"/>
    <property type="evidence" value="ECO:0007669"/>
    <property type="project" value="InterPro"/>
</dbReference>
<evidence type="ECO:0000256" key="8">
    <source>
        <dbReference type="SAM" id="Phobius"/>
    </source>
</evidence>
<dbReference type="Proteomes" id="UP000813824">
    <property type="component" value="Unassembled WGS sequence"/>
</dbReference>
<feature type="transmembrane region" description="Helical" evidence="8">
    <location>
        <begin position="369"/>
        <end position="386"/>
    </location>
</feature>
<dbReference type="GO" id="GO:0016020">
    <property type="term" value="C:membrane"/>
    <property type="evidence" value="ECO:0007669"/>
    <property type="project" value="TreeGrafter"/>
</dbReference>
<dbReference type="Gene3D" id="1.20.1250.20">
    <property type="entry name" value="MFS general substrate transporter like domains"/>
    <property type="match status" value="2"/>
</dbReference>
<dbReference type="OrthoDB" id="413079at2759"/>
<dbReference type="AlphaFoldDB" id="A0A8K0UU09"/>
<feature type="domain" description="Major facilitator superfamily (MFS) profile" evidence="9">
    <location>
        <begin position="69"/>
        <end position="455"/>
    </location>
</feature>
<dbReference type="InterPro" id="IPR011701">
    <property type="entry name" value="MFS"/>
</dbReference>
<keyword evidence="3" id="KW-0813">Transport</keyword>
<comment type="similarity">
    <text evidence="2">Belongs to the major facilitator superfamily.</text>
</comment>
<evidence type="ECO:0000256" key="6">
    <source>
        <dbReference type="ARBA" id="ARBA00023136"/>
    </source>
</evidence>
<dbReference type="InterPro" id="IPR051788">
    <property type="entry name" value="MFS_Transporter"/>
</dbReference>
<dbReference type="PANTHER" id="PTHR23514">
    <property type="entry name" value="BYPASS OF STOP CODON PROTEIN 6"/>
    <property type="match status" value="1"/>
</dbReference>
<dbReference type="EMBL" id="JAEVFJ010000008">
    <property type="protein sequence ID" value="KAH8103076.1"/>
    <property type="molecule type" value="Genomic_DNA"/>
</dbReference>
<dbReference type="PANTHER" id="PTHR23514:SF3">
    <property type="entry name" value="BYPASS OF STOP CODON PROTEIN 6"/>
    <property type="match status" value="1"/>
</dbReference>
<comment type="subcellular location">
    <subcellularLocation>
        <location evidence="1">Endomembrane system</location>
        <topology evidence="1">Multi-pass membrane protein</topology>
    </subcellularLocation>
</comment>
<accession>A0A8K0UU09</accession>
<evidence type="ECO:0000256" key="2">
    <source>
        <dbReference type="ARBA" id="ARBA00008335"/>
    </source>
</evidence>
<comment type="caution">
    <text evidence="10">The sequence shown here is derived from an EMBL/GenBank/DDBJ whole genome shotgun (WGS) entry which is preliminary data.</text>
</comment>
<feature type="transmembrane region" description="Helical" evidence="8">
    <location>
        <begin position="135"/>
        <end position="153"/>
    </location>
</feature>
<feature type="transmembrane region" description="Helical" evidence="8">
    <location>
        <begin position="317"/>
        <end position="336"/>
    </location>
</feature>
<proteinExistence type="inferred from homology"/>
<sequence>MSSPVAEVKHEDTDTPNTMSKTASVDIMEDGRIETKEGEEDVTRSTTTDDLSPAADILARKYRLKARLNFLACCWSLFLAGWNDGTTGPLLPRIQAVYNLSYVLVSMIFIFNCIGFIGGATANVWLTDRFGLGKVLVVGAMAQVIGYCIMAPAPPFPALVLGYTINGFGLAVQDAGANGYVACLKDGAATKMGIIHAVYGLGALCSPLVSTQFSQMPRWSFHYLTSLGVALSNVVLLAIAFRFKTQDECLVEIGQELEVHPDESTDSSKYKQMFKLKELHLLAFFILIYVGVEVTVGGWIVTYVINVRHGGPSSGYISSGFFGGLTLGRVALLWVNKLVGERLVIFLYTLIAIGLELVVWLVPSLVGDAIAVSFVGMMLGPIYPIVMNHSGRILPPWLLTGCIGWIAGLGQAGSAFIPFLTGALASREGIESLQPLLVATMGFMLVLWFLVPNSPRKLVLKPAAEEAEKTGAE</sequence>
<keyword evidence="4 8" id="KW-0812">Transmembrane</keyword>
<feature type="transmembrane region" description="Helical" evidence="8">
    <location>
        <begin position="398"/>
        <end position="420"/>
    </location>
</feature>
<dbReference type="InterPro" id="IPR020846">
    <property type="entry name" value="MFS_dom"/>
</dbReference>
<dbReference type="SUPFAM" id="SSF103473">
    <property type="entry name" value="MFS general substrate transporter"/>
    <property type="match status" value="1"/>
</dbReference>
<keyword evidence="11" id="KW-1185">Reference proteome</keyword>
<evidence type="ECO:0000259" key="9">
    <source>
        <dbReference type="PROSITE" id="PS50850"/>
    </source>
</evidence>
<feature type="transmembrane region" description="Helical" evidence="8">
    <location>
        <begin position="343"/>
        <end position="363"/>
    </location>
</feature>
<feature type="transmembrane region" description="Helical" evidence="8">
    <location>
        <begin position="221"/>
        <end position="241"/>
    </location>
</feature>
<dbReference type="GO" id="GO:0012505">
    <property type="term" value="C:endomembrane system"/>
    <property type="evidence" value="ECO:0007669"/>
    <property type="project" value="UniProtKB-SubCell"/>
</dbReference>
<dbReference type="PROSITE" id="PS50850">
    <property type="entry name" value="MFS"/>
    <property type="match status" value="1"/>
</dbReference>
<gene>
    <name evidence="10" type="ORF">BXZ70DRAFT_928010</name>
</gene>
<feature type="transmembrane region" description="Helical" evidence="8">
    <location>
        <begin position="102"/>
        <end position="126"/>
    </location>
</feature>
<feature type="transmembrane region" description="Helical" evidence="8">
    <location>
        <begin position="279"/>
        <end position="305"/>
    </location>
</feature>
<feature type="transmembrane region" description="Helical" evidence="8">
    <location>
        <begin position="66"/>
        <end position="82"/>
    </location>
</feature>
<evidence type="ECO:0000313" key="11">
    <source>
        <dbReference type="Proteomes" id="UP000813824"/>
    </source>
</evidence>
<keyword evidence="5 8" id="KW-1133">Transmembrane helix</keyword>
<name>A0A8K0UU09_9AGAR</name>
<evidence type="ECO:0000256" key="4">
    <source>
        <dbReference type="ARBA" id="ARBA00022692"/>
    </source>
</evidence>
<dbReference type="Pfam" id="PF07690">
    <property type="entry name" value="MFS_1"/>
    <property type="match status" value="1"/>
</dbReference>
<evidence type="ECO:0000313" key="10">
    <source>
        <dbReference type="EMBL" id="KAH8103076.1"/>
    </source>
</evidence>
<keyword evidence="6 8" id="KW-0472">Membrane</keyword>
<evidence type="ECO:0000256" key="1">
    <source>
        <dbReference type="ARBA" id="ARBA00004127"/>
    </source>
</evidence>
<organism evidence="10 11">
    <name type="scientific">Cristinia sonorae</name>
    <dbReference type="NCBI Taxonomy" id="1940300"/>
    <lineage>
        <taxon>Eukaryota</taxon>
        <taxon>Fungi</taxon>
        <taxon>Dikarya</taxon>
        <taxon>Basidiomycota</taxon>
        <taxon>Agaricomycotina</taxon>
        <taxon>Agaricomycetes</taxon>
        <taxon>Agaricomycetidae</taxon>
        <taxon>Agaricales</taxon>
        <taxon>Pleurotineae</taxon>
        <taxon>Stephanosporaceae</taxon>
        <taxon>Cristinia</taxon>
    </lineage>
</organism>
<dbReference type="InterPro" id="IPR036259">
    <property type="entry name" value="MFS_trans_sf"/>
</dbReference>
<feature type="region of interest" description="Disordered" evidence="7">
    <location>
        <begin position="1"/>
        <end position="22"/>
    </location>
</feature>
<evidence type="ECO:0000256" key="5">
    <source>
        <dbReference type="ARBA" id="ARBA00022989"/>
    </source>
</evidence>